<dbReference type="InterPro" id="IPR041073">
    <property type="entry name" value="MobL"/>
</dbReference>
<dbReference type="EMBL" id="JADPYN010000020">
    <property type="protein sequence ID" value="MBF9304277.1"/>
    <property type="molecule type" value="Genomic_DNA"/>
</dbReference>
<dbReference type="NCBIfam" id="NF041498">
    <property type="entry name" value="MobP2"/>
    <property type="match status" value="1"/>
</dbReference>
<proteinExistence type="predicted"/>
<dbReference type="Proteomes" id="UP000622362">
    <property type="component" value="Unassembled WGS sequence"/>
</dbReference>
<dbReference type="InterPro" id="IPR048101">
    <property type="entry name" value="MobP2"/>
</dbReference>
<evidence type="ECO:0000313" key="1">
    <source>
        <dbReference type="EMBL" id="MBF9304277.1"/>
    </source>
</evidence>
<sequence>MSEKTSPAINLISDFKVGSSKGESYKKFINYISKEKNKKDVKKTDIKDNLFDKYLDYMSVDKLKKKQGYNKENVKKRTTMSFNSEHEFIEEKEMSRLKDKFQEANKKNHVMYQDVVSFDNQFLKDNHLFNESLDKLDEPKIKKATRRMINQMIKDNKMDKNHTFWCANIHYDTDNIHIHIATSEEKNTRTTIKEGKFKGQYKGKRTSKTLRNMKSTFANSINQDIGLMKEFDELKKEMKDNVKEKIKSRKYNSYSIKSILKQKKDLDDLVEKLPPLNETWSYNSKKIKPIQSEIDQYIDNYVSQFYSESKKRVDEILDQQTRNYKRLYGENSKYNDYKKNKKDRLKSDIGNAFLKELKAIEKEKQNKKGKLQKPREKPYNKNIKQMNNRERQKSVRNFKQAITGIRQSLYQLSRNTARKRNNYIHDIERQKLERNIEKNLKEQEDHMSI</sequence>
<evidence type="ECO:0000313" key="2">
    <source>
        <dbReference type="Proteomes" id="UP000622362"/>
    </source>
</evidence>
<comment type="caution">
    <text evidence="1">The sequence shown here is derived from an EMBL/GenBank/DDBJ whole genome shotgun (WGS) entry which is preliminary data.</text>
</comment>
<gene>
    <name evidence="1" type="ORF">I3V53_09350</name>
</gene>
<name>A0A8I0W7R9_STAEP</name>
<dbReference type="Pfam" id="PF18555">
    <property type="entry name" value="MobL"/>
    <property type="match status" value="1"/>
</dbReference>
<protein>
    <submittedName>
        <fullName evidence="1">Uncharacterized protein</fullName>
    </submittedName>
</protein>
<dbReference type="AlphaFoldDB" id="A0A8I0W7R9"/>
<accession>A0A8I0W7R9</accession>
<dbReference type="RefSeq" id="WP_002502794.1">
    <property type="nucleotide sequence ID" value="NZ_CAXOHX010000020.1"/>
</dbReference>
<organism evidence="1 2">
    <name type="scientific">Staphylococcus epidermidis</name>
    <dbReference type="NCBI Taxonomy" id="1282"/>
    <lineage>
        <taxon>Bacteria</taxon>
        <taxon>Bacillati</taxon>
        <taxon>Bacillota</taxon>
        <taxon>Bacilli</taxon>
        <taxon>Bacillales</taxon>
        <taxon>Staphylococcaceae</taxon>
        <taxon>Staphylococcus</taxon>
    </lineage>
</organism>
<reference evidence="1" key="1">
    <citation type="submission" date="2020-11" db="EMBL/GenBank/DDBJ databases">
        <title>Molecular epidemiology and genomic profiles of multidrug-resistant bacteria collected from clinical sources in South Africa.</title>
        <authorList>
            <person name="Asante J."/>
            <person name="Amoako D.G."/>
        </authorList>
    </citation>
    <scope>NUCLEOTIDE SEQUENCE</scope>
    <source>
        <strain evidence="1">C68</strain>
    </source>
</reference>